<evidence type="ECO:0000256" key="3">
    <source>
        <dbReference type="ARBA" id="ARBA00022598"/>
    </source>
</evidence>
<name>A0ABY8WV73_9BACT</name>
<feature type="binding site" evidence="9">
    <location>
        <position position="689"/>
    </location>
    <ligand>
        <name>ATP</name>
        <dbReference type="ChEBI" id="CHEBI:30616"/>
    </ligand>
</feature>
<dbReference type="Gene3D" id="1.10.730.10">
    <property type="entry name" value="Isoleucyl-tRNA Synthetase, Domain 1"/>
    <property type="match status" value="1"/>
</dbReference>
<dbReference type="EMBL" id="CP124550">
    <property type="protein sequence ID" value="WIO46215.1"/>
    <property type="molecule type" value="Genomic_DNA"/>
</dbReference>
<comment type="caution">
    <text evidence="9">Lacks conserved residue(s) required for the propagation of feature annotation.</text>
</comment>
<evidence type="ECO:0000259" key="11">
    <source>
        <dbReference type="Pfam" id="PF00133"/>
    </source>
</evidence>
<gene>
    <name evidence="9" type="primary">leuS</name>
    <name evidence="14" type="ORF">SEML1_0597</name>
</gene>
<evidence type="ECO:0000259" key="13">
    <source>
        <dbReference type="Pfam" id="PF13603"/>
    </source>
</evidence>
<proteinExistence type="inferred from homology"/>
<feature type="domain" description="Leucyl-tRNA synthetase editing" evidence="13">
    <location>
        <begin position="349"/>
        <end position="510"/>
    </location>
</feature>
<evidence type="ECO:0000313" key="15">
    <source>
        <dbReference type="Proteomes" id="UP001177295"/>
    </source>
</evidence>
<dbReference type="InterPro" id="IPR001412">
    <property type="entry name" value="aa-tRNA-synth_I_CS"/>
</dbReference>
<keyword evidence="2 9" id="KW-0963">Cytoplasm</keyword>
<dbReference type="InterPro" id="IPR014729">
    <property type="entry name" value="Rossmann-like_a/b/a_fold"/>
</dbReference>
<dbReference type="InterPro" id="IPR009008">
    <property type="entry name" value="Val/Leu/Ile-tRNA-synth_edit"/>
</dbReference>
<evidence type="ECO:0000256" key="6">
    <source>
        <dbReference type="ARBA" id="ARBA00022917"/>
    </source>
</evidence>
<dbReference type="InterPro" id="IPR002302">
    <property type="entry name" value="Leu-tRNA-ligase"/>
</dbReference>
<dbReference type="CDD" id="cd07958">
    <property type="entry name" value="Anticodon_Ia_Leu_BEm"/>
    <property type="match status" value="1"/>
</dbReference>
<evidence type="ECO:0000256" key="8">
    <source>
        <dbReference type="ARBA" id="ARBA00047469"/>
    </source>
</evidence>
<evidence type="ECO:0000313" key="14">
    <source>
        <dbReference type="EMBL" id="WIO46215.1"/>
    </source>
</evidence>
<dbReference type="InterPro" id="IPR015947">
    <property type="entry name" value="PUA-like_sf"/>
</dbReference>
<feature type="short sequence motif" description="'KMSKS' region" evidence="9">
    <location>
        <begin position="686"/>
        <end position="690"/>
    </location>
</feature>
<evidence type="ECO:0000256" key="5">
    <source>
        <dbReference type="ARBA" id="ARBA00022840"/>
    </source>
</evidence>
<evidence type="ECO:0000256" key="4">
    <source>
        <dbReference type="ARBA" id="ARBA00022741"/>
    </source>
</evidence>
<keyword evidence="5 9" id="KW-0067">ATP-binding</keyword>
<dbReference type="SUPFAM" id="SSF47323">
    <property type="entry name" value="Anticodon-binding domain of a subclass of class I aminoacyl-tRNA synthetases"/>
    <property type="match status" value="1"/>
</dbReference>
<comment type="catalytic activity">
    <reaction evidence="8 9">
        <text>tRNA(Leu) + L-leucine + ATP = L-leucyl-tRNA(Leu) + AMP + diphosphate</text>
        <dbReference type="Rhea" id="RHEA:11688"/>
        <dbReference type="Rhea" id="RHEA-COMP:9613"/>
        <dbReference type="Rhea" id="RHEA-COMP:9622"/>
        <dbReference type="ChEBI" id="CHEBI:30616"/>
        <dbReference type="ChEBI" id="CHEBI:33019"/>
        <dbReference type="ChEBI" id="CHEBI:57427"/>
        <dbReference type="ChEBI" id="CHEBI:78442"/>
        <dbReference type="ChEBI" id="CHEBI:78494"/>
        <dbReference type="ChEBI" id="CHEBI:456215"/>
        <dbReference type="EC" id="6.1.1.4"/>
    </reaction>
</comment>
<evidence type="ECO:0000256" key="2">
    <source>
        <dbReference type="ARBA" id="ARBA00022490"/>
    </source>
</evidence>
<evidence type="ECO:0000256" key="10">
    <source>
        <dbReference type="RuleBase" id="RU363035"/>
    </source>
</evidence>
<dbReference type="Pfam" id="PF13603">
    <property type="entry name" value="tRNA-synt_1_2"/>
    <property type="match status" value="1"/>
</dbReference>
<dbReference type="Gene3D" id="3.90.740.10">
    <property type="entry name" value="Valyl/Leucyl/Isoleucyl-tRNA synthetase, editing domain"/>
    <property type="match status" value="1"/>
</dbReference>
<accession>A0ABY8WV73</accession>
<keyword evidence="15" id="KW-1185">Reference proteome</keyword>
<keyword evidence="4 9" id="KW-0547">Nucleotide-binding</keyword>
<keyword evidence="6 9" id="KW-0648">Protein biosynthesis</keyword>
<dbReference type="SUPFAM" id="SSF88697">
    <property type="entry name" value="PUA domain-like"/>
    <property type="match status" value="1"/>
</dbReference>
<keyword evidence="3 9" id="KW-0436">Ligase</keyword>
<dbReference type="Proteomes" id="UP001177295">
    <property type="component" value="Chromosome"/>
</dbReference>
<dbReference type="PANTHER" id="PTHR43740:SF2">
    <property type="entry name" value="LEUCINE--TRNA LIGASE, MITOCHONDRIAL"/>
    <property type="match status" value="1"/>
</dbReference>
<comment type="subcellular location">
    <subcellularLocation>
        <location evidence="9">Cytoplasm</location>
    </subcellularLocation>
</comment>
<protein>
    <recommendedName>
        <fullName evidence="9">Leucine--tRNA ligase</fullName>
        <ecNumber evidence="9">6.1.1.4</ecNumber>
    </recommendedName>
    <alternativeName>
        <fullName evidence="9">Leucyl-tRNA synthetase</fullName>
        <shortName evidence="9">LeuRS</shortName>
    </alternativeName>
</protein>
<evidence type="ECO:0000256" key="1">
    <source>
        <dbReference type="ARBA" id="ARBA00005594"/>
    </source>
</evidence>
<dbReference type="RefSeq" id="WP_376753754.1">
    <property type="nucleotide sequence ID" value="NZ_CP124550.1"/>
</dbReference>
<feature type="domain" description="Aminoacyl-tRNA synthetase class Ia" evidence="11">
    <location>
        <begin position="522"/>
        <end position="713"/>
    </location>
</feature>
<dbReference type="SUPFAM" id="SSF52374">
    <property type="entry name" value="Nucleotidylyl transferase"/>
    <property type="match status" value="1"/>
</dbReference>
<dbReference type="HAMAP" id="MF_00049_B">
    <property type="entry name" value="Leu_tRNA_synth_B"/>
    <property type="match status" value="1"/>
</dbReference>
<dbReference type="NCBIfam" id="TIGR00396">
    <property type="entry name" value="leuS_bact"/>
    <property type="match status" value="1"/>
</dbReference>
<evidence type="ECO:0000256" key="7">
    <source>
        <dbReference type="ARBA" id="ARBA00023146"/>
    </source>
</evidence>
<evidence type="ECO:0000256" key="9">
    <source>
        <dbReference type="HAMAP-Rule" id="MF_00049"/>
    </source>
</evidence>
<dbReference type="InterPro" id="IPR002300">
    <property type="entry name" value="aa-tRNA-synth_Ia"/>
</dbReference>
<comment type="similarity">
    <text evidence="1 9 10">Belongs to the class-I aminoacyl-tRNA synthetase family.</text>
</comment>
<dbReference type="InterPro" id="IPR009080">
    <property type="entry name" value="tRNAsynth_Ia_anticodon-bd"/>
</dbReference>
<dbReference type="Pfam" id="PF08264">
    <property type="entry name" value="Anticodon_1"/>
    <property type="match status" value="1"/>
</dbReference>
<dbReference type="PRINTS" id="PR00985">
    <property type="entry name" value="TRNASYNTHLEU"/>
</dbReference>
<dbReference type="PROSITE" id="PS00178">
    <property type="entry name" value="AA_TRNA_LIGASE_I"/>
    <property type="match status" value="1"/>
</dbReference>
<sequence length="916" mass="103273">MKRYNPSEIEPKWQQIWANDARYRAVDFGDKPKYYITGMFPYPSGAGMHAGHFLEHSIVDTVARFRRALGYNVLYPMGWDSFGLPAENYAIKTGKSPKQTVPENIANFKNQLQRVGASIDWTREINTSDPAYYKWTQWIFTKLFERGLAYQKDSLQWWCPKDKTVLANEQVIDGKCWRCDSVVVKKPMKQWFFKITAYADELLAELPEMDWPDKIKIAQRNWIGKSEGAEVNFLIDCKPSDSLKFTPELAEKIKAGAKTNTIRLGAKNLAAGDVAELMMRDGDTVESFGYAKITNAQKLPLKKVPNNMPGHESYRDDNEKLADFQKFYGNDVTLDSVVAVYDFEYIPPITVFTTRPDTIFGATYLVLAPEHPLARMLADGDTQAAVNAYIDEAVKKTEIDRTNDAKEKTGVFTGSYAVNPANGEKMPIWVADYVLGGYGTGAVMGVPAHDERDFAFAEKFELPVVEVIERPEDDASAKQCYHGEGILVNSGAFDGARSEDAREQIVAWLEQEGVGRAKTTYKMRDWLISRQRYWGAPIPIVHCPIDGAVAVPEHDLPVLLPDVDDFVPRGDGKSVLAAQEDWVHTTCPKCGGPAMRETDTMDGYACSSWYLLRYTDPHNDQCAWGTKQVNYWAPVDMYVGGDHATAHLLYVRFWTHVFRDLGLTEFAEPVKRLVYHGLIQAEDGRKMSKSLGNVVDPLDVIDQGYGADALRTFELFLGPITENSSWSSRGIAGVYRFLNRLWTLVQEYDESDKSAQVNVKKLDSLTHATIKKVTDDIYRLSFNTAIAALMEYVNDLYKLKTEGFSPAWRSALETLVQLVQPFAPHMAAELWRQLGHDSQLDFVDWPDFDDAKIMQDTMTIVVQVNGKVRAKLQVATGASEDKIKQLALSDESVMRYVVGEPKKVIYVKGKLISIVI</sequence>
<evidence type="ECO:0000259" key="12">
    <source>
        <dbReference type="Pfam" id="PF08264"/>
    </source>
</evidence>
<dbReference type="Gene3D" id="3.40.50.620">
    <property type="entry name" value="HUPs"/>
    <property type="match status" value="1"/>
</dbReference>
<feature type="domain" description="Methionyl/Valyl/Leucyl/Isoleucyl-tRNA synthetase anticodon-binding" evidence="12">
    <location>
        <begin position="762"/>
        <end position="881"/>
    </location>
</feature>
<dbReference type="InterPro" id="IPR025709">
    <property type="entry name" value="Leu_tRNA-synth_edit"/>
</dbReference>
<dbReference type="SUPFAM" id="SSF50677">
    <property type="entry name" value="ValRS/IleRS/LeuRS editing domain"/>
    <property type="match status" value="1"/>
</dbReference>
<dbReference type="EC" id="6.1.1.4" evidence="9"/>
<organism evidence="14 15">
    <name type="scientific">Candidatus Southlakia epibionticum</name>
    <dbReference type="NCBI Taxonomy" id="3043284"/>
    <lineage>
        <taxon>Bacteria</taxon>
        <taxon>Candidatus Saccharimonadota</taxon>
        <taxon>Candidatus Saccharimonadia</taxon>
        <taxon>Candidatus Saccharimonadales</taxon>
        <taxon>Candidatus Saccharimonadaceae</taxon>
        <taxon>Candidatus Southlakia</taxon>
    </lineage>
</organism>
<keyword evidence="7 9" id="KW-0030">Aminoacyl-tRNA synthetase</keyword>
<dbReference type="InterPro" id="IPR013155">
    <property type="entry name" value="M/V/L/I-tRNA-synth_anticd-bd"/>
</dbReference>
<reference evidence="14 15" key="1">
    <citation type="journal article" date="2023" name="Cell">
        <title>Genetic manipulation of Patescibacteria provides mechanistic insights into microbial dark matter and the epibiotic lifestyle.</title>
        <authorList>
            <person name="Wang Y."/>
            <person name="Gallagher L.A."/>
            <person name="Andrade P.A."/>
            <person name="Liu A."/>
            <person name="Humphreys I.R."/>
            <person name="Turkarslan S."/>
            <person name="Cutler K.J."/>
            <person name="Arrieta-Ortiz M.L."/>
            <person name="Li Y."/>
            <person name="Radey M.C."/>
            <person name="McLean J.S."/>
            <person name="Cong Q."/>
            <person name="Baker D."/>
            <person name="Baliga N.S."/>
            <person name="Peterson S.B."/>
            <person name="Mougous J.D."/>
        </authorList>
    </citation>
    <scope>NUCLEOTIDE SEQUENCE [LARGE SCALE GENOMIC DNA]</scope>
    <source>
        <strain evidence="14 15">ML1</strain>
    </source>
</reference>
<dbReference type="PANTHER" id="PTHR43740">
    <property type="entry name" value="LEUCYL-TRNA SYNTHETASE"/>
    <property type="match status" value="1"/>
</dbReference>
<feature type="domain" description="Aminoacyl-tRNA synthetase class Ia" evidence="11">
    <location>
        <begin position="12"/>
        <end position="222"/>
    </location>
</feature>
<dbReference type="Pfam" id="PF00133">
    <property type="entry name" value="tRNA-synt_1"/>
    <property type="match status" value="2"/>
</dbReference>